<feature type="transmembrane region" description="Helical" evidence="1">
    <location>
        <begin position="70"/>
        <end position="89"/>
    </location>
</feature>
<proteinExistence type="predicted"/>
<sequence>MIGAGGLGLMIAGASMMGEEKWPESDYNLMILNAGEDNEIRYEKIPITQIGDDIEYKLIPMNKQRGGSGGGLIILGALVLVGDIFYDWLHGWKMIINKRDAVRYKYGQQIQVSVKPGVNLNTQYAGINFRLFF</sequence>
<keyword evidence="1" id="KW-0472">Membrane</keyword>
<accession>A0A381W235</accession>
<name>A0A381W235_9ZZZZ</name>
<keyword evidence="1" id="KW-0812">Transmembrane</keyword>
<gene>
    <name evidence="2" type="ORF">METZ01_LOCUS99469</name>
</gene>
<dbReference type="EMBL" id="UINC01010485">
    <property type="protein sequence ID" value="SVA46615.1"/>
    <property type="molecule type" value="Genomic_DNA"/>
</dbReference>
<protein>
    <submittedName>
        <fullName evidence="2">Uncharacterized protein</fullName>
    </submittedName>
</protein>
<reference evidence="2" key="1">
    <citation type="submission" date="2018-05" db="EMBL/GenBank/DDBJ databases">
        <authorList>
            <person name="Lanie J.A."/>
            <person name="Ng W.-L."/>
            <person name="Kazmierczak K.M."/>
            <person name="Andrzejewski T.M."/>
            <person name="Davidsen T.M."/>
            <person name="Wayne K.J."/>
            <person name="Tettelin H."/>
            <person name="Glass J.I."/>
            <person name="Rusch D."/>
            <person name="Podicherti R."/>
            <person name="Tsui H.-C.T."/>
            <person name="Winkler M.E."/>
        </authorList>
    </citation>
    <scope>NUCLEOTIDE SEQUENCE</scope>
</reference>
<evidence type="ECO:0000256" key="1">
    <source>
        <dbReference type="SAM" id="Phobius"/>
    </source>
</evidence>
<organism evidence="2">
    <name type="scientific">marine metagenome</name>
    <dbReference type="NCBI Taxonomy" id="408172"/>
    <lineage>
        <taxon>unclassified sequences</taxon>
        <taxon>metagenomes</taxon>
        <taxon>ecological metagenomes</taxon>
    </lineage>
</organism>
<dbReference type="AlphaFoldDB" id="A0A381W235"/>
<keyword evidence="1" id="KW-1133">Transmembrane helix</keyword>
<evidence type="ECO:0000313" key="2">
    <source>
        <dbReference type="EMBL" id="SVA46615.1"/>
    </source>
</evidence>